<dbReference type="RefSeq" id="WP_344938981.1">
    <property type="nucleotide sequence ID" value="NZ_BAAAZG010000001.1"/>
</dbReference>
<organism evidence="1 2">
    <name type="scientific">Actinomadura miaoliensis</name>
    <dbReference type="NCBI Taxonomy" id="430685"/>
    <lineage>
        <taxon>Bacteria</taxon>
        <taxon>Bacillati</taxon>
        <taxon>Actinomycetota</taxon>
        <taxon>Actinomycetes</taxon>
        <taxon>Streptosporangiales</taxon>
        <taxon>Thermomonosporaceae</taxon>
        <taxon>Actinomadura</taxon>
    </lineage>
</organism>
<accession>A0ABP7UV67</accession>
<reference evidence="2" key="1">
    <citation type="journal article" date="2019" name="Int. J. Syst. Evol. Microbiol.">
        <title>The Global Catalogue of Microorganisms (GCM) 10K type strain sequencing project: providing services to taxonomists for standard genome sequencing and annotation.</title>
        <authorList>
            <consortium name="The Broad Institute Genomics Platform"/>
            <consortium name="The Broad Institute Genome Sequencing Center for Infectious Disease"/>
            <person name="Wu L."/>
            <person name="Ma J."/>
        </authorList>
    </citation>
    <scope>NUCLEOTIDE SEQUENCE [LARGE SCALE GENOMIC DNA]</scope>
    <source>
        <strain evidence="2">JCM 16702</strain>
    </source>
</reference>
<evidence type="ECO:0000313" key="2">
    <source>
        <dbReference type="Proteomes" id="UP001500683"/>
    </source>
</evidence>
<keyword evidence="2" id="KW-1185">Reference proteome</keyword>
<comment type="caution">
    <text evidence="1">The sequence shown here is derived from an EMBL/GenBank/DDBJ whole genome shotgun (WGS) entry which is preliminary data.</text>
</comment>
<dbReference type="EMBL" id="BAAAZG010000001">
    <property type="protein sequence ID" value="GAA4053751.1"/>
    <property type="molecule type" value="Genomic_DNA"/>
</dbReference>
<dbReference type="Proteomes" id="UP001500683">
    <property type="component" value="Unassembled WGS sequence"/>
</dbReference>
<protein>
    <submittedName>
        <fullName evidence="1">Uncharacterized protein</fullName>
    </submittedName>
</protein>
<gene>
    <name evidence="1" type="ORF">GCM10022214_00360</name>
</gene>
<evidence type="ECO:0000313" key="1">
    <source>
        <dbReference type="EMBL" id="GAA4053751.1"/>
    </source>
</evidence>
<name>A0ABP7UV67_9ACTN</name>
<proteinExistence type="predicted"/>
<sequence>MAVAAMSRAVSQVSGVFSAAGPWGLAEVSGELDVATAPALLDQVGRVCAVRGSGRNGEQLYQRADSDGQIVERLV</sequence>